<name>A0ABP4GCR2_9MICO</name>
<feature type="domain" description="Peptidase C51" evidence="2">
    <location>
        <begin position="211"/>
        <end position="342"/>
    </location>
</feature>
<evidence type="ECO:0000313" key="3">
    <source>
        <dbReference type="EMBL" id="GAA1216663.1"/>
    </source>
</evidence>
<dbReference type="PROSITE" id="PS50911">
    <property type="entry name" value="CHAP"/>
    <property type="match status" value="1"/>
</dbReference>
<protein>
    <recommendedName>
        <fullName evidence="2">Peptidase C51 domain-containing protein</fullName>
    </recommendedName>
</protein>
<evidence type="ECO:0000256" key="1">
    <source>
        <dbReference type="SAM" id="MobiDB-lite"/>
    </source>
</evidence>
<dbReference type="Gene3D" id="3.90.1720.10">
    <property type="entry name" value="endopeptidase domain like (from Nostoc punctiforme)"/>
    <property type="match status" value="1"/>
</dbReference>
<evidence type="ECO:0000259" key="2">
    <source>
        <dbReference type="PROSITE" id="PS50911"/>
    </source>
</evidence>
<dbReference type="InterPro" id="IPR038765">
    <property type="entry name" value="Papain-like_cys_pep_sf"/>
</dbReference>
<dbReference type="EMBL" id="BAAAKW010000028">
    <property type="protein sequence ID" value="GAA1216663.1"/>
    <property type="molecule type" value="Genomic_DNA"/>
</dbReference>
<feature type="compositionally biased region" description="Polar residues" evidence="1">
    <location>
        <begin position="1"/>
        <end position="10"/>
    </location>
</feature>
<gene>
    <name evidence="3" type="ORF">GCM10009655_14930</name>
</gene>
<proteinExistence type="predicted"/>
<dbReference type="Proteomes" id="UP001500943">
    <property type="component" value="Unassembled WGS sequence"/>
</dbReference>
<comment type="caution">
    <text evidence="3">The sequence shown here is derived from an EMBL/GenBank/DDBJ whole genome shotgun (WGS) entry which is preliminary data.</text>
</comment>
<reference evidence="4" key="1">
    <citation type="journal article" date="2019" name="Int. J. Syst. Evol. Microbiol.">
        <title>The Global Catalogue of Microorganisms (GCM) 10K type strain sequencing project: providing services to taxonomists for standard genome sequencing and annotation.</title>
        <authorList>
            <consortium name="The Broad Institute Genomics Platform"/>
            <consortium name="The Broad Institute Genome Sequencing Center for Infectious Disease"/>
            <person name="Wu L."/>
            <person name="Ma J."/>
        </authorList>
    </citation>
    <scope>NUCLEOTIDE SEQUENCE [LARGE SCALE GENOMIC DNA]</scope>
    <source>
        <strain evidence="4">JCM 12762</strain>
    </source>
</reference>
<dbReference type="SUPFAM" id="SSF54001">
    <property type="entry name" value="Cysteine proteinases"/>
    <property type="match status" value="1"/>
</dbReference>
<accession>A0ABP4GCR2</accession>
<dbReference type="Pfam" id="PF05257">
    <property type="entry name" value="CHAP"/>
    <property type="match status" value="1"/>
</dbReference>
<organism evidence="3 4">
    <name type="scientific">Rhodoglobus aureus</name>
    <dbReference type="NCBI Taxonomy" id="191497"/>
    <lineage>
        <taxon>Bacteria</taxon>
        <taxon>Bacillati</taxon>
        <taxon>Actinomycetota</taxon>
        <taxon>Actinomycetes</taxon>
        <taxon>Micrococcales</taxon>
        <taxon>Microbacteriaceae</taxon>
        <taxon>Rhodoglobus</taxon>
    </lineage>
</organism>
<keyword evidence="4" id="KW-1185">Reference proteome</keyword>
<feature type="region of interest" description="Disordered" evidence="1">
    <location>
        <begin position="1"/>
        <end position="25"/>
    </location>
</feature>
<evidence type="ECO:0000313" key="4">
    <source>
        <dbReference type="Proteomes" id="UP001500943"/>
    </source>
</evidence>
<sequence>MPRLPSNSTDAFGVPAGEATGDAPVFLSRREARAARDAATAKHSAAAKPAAFEKTPAAPVVQADVAVVVPEIPNAPAAVLRSDVALARPVAKSADVVVARPRTVVSPKRSRRNPVRALASMAVIGGLFAVAGLPAYGQSNFLSDEGSVVALAAAADASTLSAQSVTVSADLALPELERDQFEATSPEDLELIRQQSAIASANDLYAASGAQALGDDYPWATAGYSLSPLNYYYRQCTDFVAWRLNRDVGSFSAPYRWAWADLTPNGGNASQWKDAWDAHGWTVSATPVVGSVAWFGWDNHVAYVKAVNADGSVLIEEYNYVNRVYSQRTLASADVEAFLYPPGQ</sequence>
<dbReference type="InterPro" id="IPR007921">
    <property type="entry name" value="CHAP_dom"/>
</dbReference>